<dbReference type="Proteomes" id="UP001516023">
    <property type="component" value="Unassembled WGS sequence"/>
</dbReference>
<feature type="chain" id="PRO_5044862264" evidence="1">
    <location>
        <begin position="23"/>
        <end position="100"/>
    </location>
</feature>
<dbReference type="AlphaFoldDB" id="A0ABD3QQB9"/>
<reference evidence="2 3" key="1">
    <citation type="journal article" date="2020" name="G3 (Bethesda)">
        <title>Improved Reference Genome for Cyclotella cryptica CCMP332, a Model for Cell Wall Morphogenesis, Salinity Adaptation, and Lipid Production in Diatoms (Bacillariophyta).</title>
        <authorList>
            <person name="Roberts W.R."/>
            <person name="Downey K.M."/>
            <person name="Ruck E.C."/>
            <person name="Traller J.C."/>
            <person name="Alverson A.J."/>
        </authorList>
    </citation>
    <scope>NUCLEOTIDE SEQUENCE [LARGE SCALE GENOMIC DNA]</scope>
    <source>
        <strain evidence="2 3">CCMP332</strain>
    </source>
</reference>
<organism evidence="2 3">
    <name type="scientific">Cyclotella cryptica</name>
    <dbReference type="NCBI Taxonomy" id="29204"/>
    <lineage>
        <taxon>Eukaryota</taxon>
        <taxon>Sar</taxon>
        <taxon>Stramenopiles</taxon>
        <taxon>Ochrophyta</taxon>
        <taxon>Bacillariophyta</taxon>
        <taxon>Coscinodiscophyceae</taxon>
        <taxon>Thalassiosirophycidae</taxon>
        <taxon>Stephanodiscales</taxon>
        <taxon>Stephanodiscaceae</taxon>
        <taxon>Cyclotella</taxon>
    </lineage>
</organism>
<keyword evidence="3" id="KW-1185">Reference proteome</keyword>
<feature type="signal peptide" evidence="1">
    <location>
        <begin position="1"/>
        <end position="22"/>
    </location>
</feature>
<protein>
    <submittedName>
        <fullName evidence="2">Uncharacterized protein</fullName>
    </submittedName>
</protein>
<evidence type="ECO:0000313" key="2">
    <source>
        <dbReference type="EMBL" id="KAL3802111.1"/>
    </source>
</evidence>
<keyword evidence="1" id="KW-0732">Signal</keyword>
<name>A0ABD3QQB9_9STRA</name>
<dbReference type="EMBL" id="JABMIG020000022">
    <property type="protein sequence ID" value="KAL3802111.1"/>
    <property type="molecule type" value="Genomic_DNA"/>
</dbReference>
<accession>A0ABD3QQB9</accession>
<evidence type="ECO:0000256" key="1">
    <source>
        <dbReference type="SAM" id="SignalP"/>
    </source>
</evidence>
<gene>
    <name evidence="2" type="ORF">HJC23_010867</name>
</gene>
<evidence type="ECO:0000313" key="3">
    <source>
        <dbReference type="Proteomes" id="UP001516023"/>
    </source>
</evidence>
<sequence>MEHRKTIWTIPLLFVYIALVSSSKIYESSDINVGPHSFSAVFQRRNTTLIAKGTSYLTYFSLAICSAVLYLEPHAPNHIVTTVEDSSLNQSSIALEISYH</sequence>
<comment type="caution">
    <text evidence="2">The sequence shown here is derived from an EMBL/GenBank/DDBJ whole genome shotgun (WGS) entry which is preliminary data.</text>
</comment>
<proteinExistence type="predicted"/>